<evidence type="ECO:0000313" key="2">
    <source>
        <dbReference type="Proteomes" id="UP000215595"/>
    </source>
</evidence>
<dbReference type="EMBL" id="NCEB01000008">
    <property type="protein sequence ID" value="OYX34552.1"/>
    <property type="molecule type" value="Genomic_DNA"/>
</dbReference>
<dbReference type="InterPro" id="IPR036388">
    <property type="entry name" value="WH-like_DNA-bd_sf"/>
</dbReference>
<dbReference type="Gene3D" id="1.10.10.10">
    <property type="entry name" value="Winged helix-like DNA-binding domain superfamily/Winged helix DNA-binding domain"/>
    <property type="match status" value="1"/>
</dbReference>
<protein>
    <recommendedName>
        <fullName evidence="3">HTH gntR-type domain-containing protein</fullName>
    </recommendedName>
</protein>
<dbReference type="AlphaFoldDB" id="A0A258FS16"/>
<dbReference type="SUPFAM" id="SSF46785">
    <property type="entry name" value="Winged helix' DNA-binding domain"/>
    <property type="match status" value="1"/>
</dbReference>
<comment type="caution">
    <text evidence="1">The sequence shown here is derived from an EMBL/GenBank/DDBJ whole genome shotgun (WGS) entry which is preliminary data.</text>
</comment>
<organism evidence="1 2">
    <name type="scientific">Brevundimonas subvibrioides</name>
    <dbReference type="NCBI Taxonomy" id="74313"/>
    <lineage>
        <taxon>Bacteria</taxon>
        <taxon>Pseudomonadati</taxon>
        <taxon>Pseudomonadota</taxon>
        <taxon>Alphaproteobacteria</taxon>
        <taxon>Caulobacterales</taxon>
        <taxon>Caulobacteraceae</taxon>
        <taxon>Brevundimonas</taxon>
    </lineage>
</organism>
<dbReference type="Proteomes" id="UP000215595">
    <property type="component" value="Unassembled WGS sequence"/>
</dbReference>
<evidence type="ECO:0000313" key="1">
    <source>
        <dbReference type="EMBL" id="OYX34552.1"/>
    </source>
</evidence>
<proteinExistence type="predicted"/>
<gene>
    <name evidence="1" type="ORF">B7Z01_05145</name>
</gene>
<reference evidence="1 2" key="1">
    <citation type="submission" date="2017-03" db="EMBL/GenBank/DDBJ databases">
        <title>Lifting the veil on microbial sulfur biogeochemistry in mining wastewaters.</title>
        <authorList>
            <person name="Kantor R.S."/>
            <person name="Colenbrander Nelson T."/>
            <person name="Marshall S."/>
            <person name="Bennett D."/>
            <person name="Apte S."/>
            <person name="Camacho D."/>
            <person name="Thomas B.C."/>
            <person name="Warren L.A."/>
            <person name="Banfield J.F."/>
        </authorList>
    </citation>
    <scope>NUCLEOTIDE SEQUENCE [LARGE SCALE GENOMIC DNA]</scope>
    <source>
        <strain evidence="1">32-69-9</strain>
    </source>
</reference>
<accession>A0A258FS16</accession>
<dbReference type="InterPro" id="IPR036390">
    <property type="entry name" value="WH_DNA-bd_sf"/>
</dbReference>
<evidence type="ECO:0008006" key="3">
    <source>
        <dbReference type="Google" id="ProtNLM"/>
    </source>
</evidence>
<name>A0A258FS16_9CAUL</name>
<sequence length="206" mass="22164">MNRRHDPFTLALASLRARLESGVHVPGGSIVILDEARRLKLSTTPVREALGWLCGFGLVERGPTGGFLAPRLDPQTLRDRLAFRLHCLGAGLDASGGVRVRDGVAPRVEAGPKPAELMAWLVRSTGNAALMEAYDRVASQLVLFGEAETRLFADHEAEANTLVARFRDPTGRGLGPALAAYHRRRMAAAPLLIMAVETARDDPAAV</sequence>